<organism evidence="2 3">
    <name type="scientific">Cerrena zonata</name>
    <dbReference type="NCBI Taxonomy" id="2478898"/>
    <lineage>
        <taxon>Eukaryota</taxon>
        <taxon>Fungi</taxon>
        <taxon>Dikarya</taxon>
        <taxon>Basidiomycota</taxon>
        <taxon>Agaricomycotina</taxon>
        <taxon>Agaricomycetes</taxon>
        <taxon>Polyporales</taxon>
        <taxon>Cerrenaceae</taxon>
        <taxon>Cerrena</taxon>
    </lineage>
</organism>
<comment type="caution">
    <text evidence="2">The sequence shown here is derived from an EMBL/GenBank/DDBJ whole genome shotgun (WGS) entry which is preliminary data.</text>
</comment>
<dbReference type="AlphaFoldDB" id="A0AAW0FL86"/>
<dbReference type="Proteomes" id="UP001385951">
    <property type="component" value="Unassembled WGS sequence"/>
</dbReference>
<keyword evidence="1" id="KW-0732">Signal</keyword>
<dbReference type="EMBL" id="JASBNA010000056">
    <property type="protein sequence ID" value="KAK7679714.1"/>
    <property type="molecule type" value="Genomic_DNA"/>
</dbReference>
<evidence type="ECO:0000256" key="1">
    <source>
        <dbReference type="SAM" id="SignalP"/>
    </source>
</evidence>
<name>A0AAW0FL86_9APHY</name>
<sequence>MQFSTVFSISTLIAIAAAAKSFGAVSTHSGSDYQYASVTKSGNSITLNKGDQVEFILNDDKSLVDAKTKKYISLDSNKNLVESDKADKKFALTSSSSGNGLSSLTYDNKQQFSVNTKSKDLNIASASDNLGVGILVSGIKDVDNVYPSTSTATTKDAKKDSKTTKASEPTWAVDQKNEYQFGVVSIHTGSKFQYAAIKKVDSHPHVFSVGGDEGKDVTLTLRSDGTLYDQDQKGIYVDPKTGEFGNVAPFGRQAPSKGFKIKDGHLIYNGKDNWSACPSGDNKFSLANNGCTGGTGIALKVVDELFSQTQQKSSPKSSHYP</sequence>
<feature type="signal peptide" evidence="1">
    <location>
        <begin position="1"/>
        <end position="18"/>
    </location>
</feature>
<accession>A0AAW0FL86</accession>
<gene>
    <name evidence="2" type="ORF">QCA50_017213</name>
</gene>
<keyword evidence="3" id="KW-1185">Reference proteome</keyword>
<proteinExistence type="predicted"/>
<evidence type="ECO:0000313" key="3">
    <source>
        <dbReference type="Proteomes" id="UP001385951"/>
    </source>
</evidence>
<feature type="chain" id="PRO_5043866677" evidence="1">
    <location>
        <begin position="19"/>
        <end position="321"/>
    </location>
</feature>
<reference evidence="2 3" key="1">
    <citation type="submission" date="2022-09" db="EMBL/GenBank/DDBJ databases">
        <authorList>
            <person name="Palmer J.M."/>
        </authorList>
    </citation>
    <scope>NUCLEOTIDE SEQUENCE [LARGE SCALE GENOMIC DNA]</scope>
    <source>
        <strain evidence="2 3">DSM 7382</strain>
    </source>
</reference>
<protein>
    <submittedName>
        <fullName evidence="2">Uncharacterized protein</fullName>
    </submittedName>
</protein>
<evidence type="ECO:0000313" key="2">
    <source>
        <dbReference type="EMBL" id="KAK7679714.1"/>
    </source>
</evidence>